<dbReference type="PANTHER" id="PTHR23084">
    <property type="entry name" value="PHOSPHATIDYLINOSITOL-4-PHOSPHATE 5-KINASE RELATED"/>
    <property type="match status" value="1"/>
</dbReference>
<evidence type="ECO:0000256" key="1">
    <source>
        <dbReference type="ARBA" id="ARBA00022737"/>
    </source>
</evidence>
<evidence type="ECO:0000313" key="4">
    <source>
        <dbReference type="Proteomes" id="UP001237152"/>
    </source>
</evidence>
<dbReference type="Gene3D" id="2.20.110.10">
    <property type="entry name" value="Histone H3 K4-specific methyltransferase SET7/9 N-terminal domain"/>
    <property type="match status" value="2"/>
</dbReference>
<name>A0A4D6EIM7_9VIRU</name>
<keyword evidence="1" id="KW-0677">Repeat</keyword>
<organism evidence="3 4">
    <name type="scientific">Pandoravirus celtis</name>
    <dbReference type="NCBI Taxonomy" id="2568002"/>
    <lineage>
        <taxon>Viruses</taxon>
        <taxon>Pandoravirus</taxon>
    </lineage>
</organism>
<dbReference type="PANTHER" id="PTHR23084:SF262">
    <property type="entry name" value="FYVE-TYPE DOMAIN-CONTAINING PROTEIN"/>
    <property type="match status" value="1"/>
</dbReference>
<proteinExistence type="predicted"/>
<evidence type="ECO:0000256" key="2">
    <source>
        <dbReference type="SAM" id="MobiDB-lite"/>
    </source>
</evidence>
<dbReference type="EMBL" id="MK174290">
    <property type="protein sequence ID" value="QBZ81358.1"/>
    <property type="molecule type" value="Genomic_DNA"/>
</dbReference>
<accession>A0A4D6EIM7</accession>
<sequence>MDGQPHGFGLSVDQTSQVCDGHLRARLATGGRANNTSLPGRFQGQWTRGAMHGPGLTIDRDGTRVESHWDSGVRRDHVVITYGTATATRARQSRACLTARGRKRLPMASNTKAHGSGASLMARDHKWPNGDLCVGRWYSGKLHTGAYIWPNGQRYDGEFTDGRLHGRGSCTHVDGNHYDGEWVRGEKHGHGVMTYAGGHKYEGTWAHNQRDGHGIYTWTDGGAYEATIAKTDVKAGARVPMPTVRSLQASGMTPHARKIQLLAIGRTATMFSAQSVPGVHCAAAGMSARRRIVMMPGPPSFFFICMFPLKSMGRPRGRPSNRAHPVPIFHWRPLRLCFFLWSSRGGVHEKKGLGKKRQRPLSREQ</sequence>
<gene>
    <name evidence="3" type="ORF">pclt_cds_770</name>
</gene>
<protein>
    <submittedName>
        <fullName evidence="3">Morn repeat incomplete domain containing protein</fullName>
    </submittedName>
</protein>
<dbReference type="SMART" id="SM00698">
    <property type="entry name" value="MORN"/>
    <property type="match status" value="4"/>
</dbReference>
<dbReference type="InterPro" id="IPR003409">
    <property type="entry name" value="MORN"/>
</dbReference>
<dbReference type="SUPFAM" id="SSF82185">
    <property type="entry name" value="Histone H3 K4-specific methyltransferase SET7/9 N-terminal domain"/>
    <property type="match status" value="2"/>
</dbReference>
<reference evidence="3" key="1">
    <citation type="journal article" date="2019" name="Front. Microbiol.">
        <title>Pandoravirus Celtis Illustrates the Microevolution Processes at Work in the Giant Pandoraviridae Genomes.</title>
        <authorList>
            <person name="Legendre M."/>
            <person name="Alempic J.M."/>
            <person name="Philippe N."/>
            <person name="Lartigue A."/>
            <person name="Jeudy S."/>
            <person name="Poirot O."/>
            <person name="Ta N.T."/>
            <person name="Nin S."/>
            <person name="Coute Y."/>
            <person name="Abergel C."/>
            <person name="Claverie J.M."/>
        </authorList>
    </citation>
    <scope>NUCLEOTIDE SEQUENCE</scope>
</reference>
<dbReference type="Pfam" id="PF02493">
    <property type="entry name" value="MORN"/>
    <property type="match status" value="4"/>
</dbReference>
<evidence type="ECO:0000313" key="3">
    <source>
        <dbReference type="EMBL" id="QBZ81358.1"/>
    </source>
</evidence>
<feature type="region of interest" description="Disordered" evidence="2">
    <location>
        <begin position="30"/>
        <end position="62"/>
    </location>
</feature>
<dbReference type="Proteomes" id="UP001237152">
    <property type="component" value="Segment"/>
</dbReference>